<keyword evidence="4" id="KW-1185">Reference proteome</keyword>
<evidence type="ECO:0000313" key="3">
    <source>
        <dbReference type="EMBL" id="TNV79124.1"/>
    </source>
</evidence>
<proteinExistence type="predicted"/>
<sequence>MGFIFIFKVDFQANYFLIIESDYTSPHLADQLKKTISSYPDLDQRQLQSNQFDIDYQRKTVVRKFNKKYKFEAQLPFEVKKSITLKNNNFLLQIKIKNLSVNKIFMDKVLFNVVNPQLMKVLDVNTQGMQAAVQGGASIFQDTLVFNPGELRQYLFIISHIQQAGAPKVNKFEQHHLGQLEIKWSNYFGDTGLLKIGPFKSAGESQAQLKPGMPPRHEIDLDVIAGPEEQLLRLEEPKTVRFRLFNLSLAPMKIALSVKEKEVGALLICGISKYSLGRLEPQASVDFGLDLFPKSCGVHPVSGLVIKDQLSGREWIFKNIGEFLVEYE</sequence>
<evidence type="ECO:0000259" key="2">
    <source>
        <dbReference type="Pfam" id="PF23647"/>
    </source>
</evidence>
<name>A0A8J8NQV2_HALGN</name>
<comment type="caution">
    <text evidence="3">The sequence shown here is derived from an EMBL/GenBank/DDBJ whole genome shotgun (WGS) entry which is preliminary data.</text>
</comment>
<evidence type="ECO:0000313" key="4">
    <source>
        <dbReference type="Proteomes" id="UP000785679"/>
    </source>
</evidence>
<dbReference type="Pfam" id="PF23643">
    <property type="entry name" value="TRAPPC13_C"/>
    <property type="match status" value="1"/>
</dbReference>
<reference evidence="3" key="1">
    <citation type="submission" date="2019-06" db="EMBL/GenBank/DDBJ databases">
        <authorList>
            <person name="Zheng W."/>
        </authorList>
    </citation>
    <scope>NUCLEOTIDE SEQUENCE</scope>
    <source>
        <strain evidence="3">QDHG01</strain>
    </source>
</reference>
<gene>
    <name evidence="3" type="ORF">FGO68_gene5865</name>
</gene>
<protein>
    <submittedName>
        <fullName evidence="3">Uncharacterized protein</fullName>
    </submittedName>
</protein>
<feature type="domain" description="Trafficking protein particle complex subunit 13 C-terminal" evidence="1">
    <location>
        <begin position="232"/>
        <end position="325"/>
    </location>
</feature>
<feature type="domain" description="Trafficking protein particle complex subunit 13 middle" evidence="2">
    <location>
        <begin position="86"/>
        <end position="195"/>
    </location>
</feature>
<dbReference type="GO" id="GO:1990072">
    <property type="term" value="C:TRAPPIII protein complex"/>
    <property type="evidence" value="ECO:0007669"/>
    <property type="project" value="TreeGrafter"/>
</dbReference>
<dbReference type="OrthoDB" id="10250284at2759"/>
<dbReference type="InterPro" id="IPR010378">
    <property type="entry name" value="TRAPPC13"/>
</dbReference>
<dbReference type="PANTHER" id="PTHR13134:SF3">
    <property type="entry name" value="TRAFFICKING PROTEIN PARTICLE COMPLEX SUBUNIT 13"/>
    <property type="match status" value="1"/>
</dbReference>
<dbReference type="InterPro" id="IPR055429">
    <property type="entry name" value="TRAPPC13_M"/>
</dbReference>
<accession>A0A8J8NQV2</accession>
<dbReference type="Pfam" id="PF23647">
    <property type="entry name" value="TRAPPC13_M"/>
    <property type="match status" value="1"/>
</dbReference>
<dbReference type="InterPro" id="IPR055428">
    <property type="entry name" value="TRAPPC13_C"/>
</dbReference>
<dbReference type="Proteomes" id="UP000785679">
    <property type="component" value="Unassembled WGS sequence"/>
</dbReference>
<evidence type="ECO:0000259" key="1">
    <source>
        <dbReference type="Pfam" id="PF23643"/>
    </source>
</evidence>
<organism evidence="3 4">
    <name type="scientific">Halteria grandinella</name>
    <dbReference type="NCBI Taxonomy" id="5974"/>
    <lineage>
        <taxon>Eukaryota</taxon>
        <taxon>Sar</taxon>
        <taxon>Alveolata</taxon>
        <taxon>Ciliophora</taxon>
        <taxon>Intramacronucleata</taxon>
        <taxon>Spirotrichea</taxon>
        <taxon>Stichotrichia</taxon>
        <taxon>Sporadotrichida</taxon>
        <taxon>Halteriidae</taxon>
        <taxon>Halteria</taxon>
    </lineage>
</organism>
<dbReference type="PANTHER" id="PTHR13134">
    <property type="entry name" value="TRAFFICKING PROTEIN PARTICLE COMPLEX SUBUNIT 13"/>
    <property type="match status" value="1"/>
</dbReference>
<dbReference type="AlphaFoldDB" id="A0A8J8NQV2"/>
<dbReference type="EMBL" id="RRYP01009347">
    <property type="protein sequence ID" value="TNV79124.1"/>
    <property type="molecule type" value="Genomic_DNA"/>
</dbReference>